<dbReference type="Gene3D" id="3.40.50.280">
    <property type="entry name" value="Cobalamin-binding domain"/>
    <property type="match status" value="1"/>
</dbReference>
<dbReference type="Proteomes" id="UP000807825">
    <property type="component" value="Unassembled WGS sequence"/>
</dbReference>
<dbReference type="PROSITE" id="PS51332">
    <property type="entry name" value="B12_BINDING"/>
    <property type="match status" value="1"/>
</dbReference>
<reference evidence="7" key="1">
    <citation type="submission" date="2020-07" db="EMBL/GenBank/DDBJ databases">
        <title>Huge and variable diversity of episymbiotic CPR bacteria and DPANN archaea in groundwater ecosystems.</title>
        <authorList>
            <person name="He C.Y."/>
            <person name="Keren R."/>
            <person name="Whittaker M."/>
            <person name="Farag I.F."/>
            <person name="Doudna J."/>
            <person name="Cate J.H.D."/>
            <person name="Banfield J.F."/>
        </authorList>
    </citation>
    <scope>NUCLEOTIDE SEQUENCE</scope>
    <source>
        <strain evidence="7">NC_groundwater_1664_Pr3_B-0.1um_52_9</strain>
    </source>
</reference>
<evidence type="ECO:0000256" key="5">
    <source>
        <dbReference type="ARBA" id="ARBA00023285"/>
    </source>
</evidence>
<dbReference type="InterPro" id="IPR006159">
    <property type="entry name" value="Acid_CoA_mut_C"/>
</dbReference>
<evidence type="ECO:0000259" key="6">
    <source>
        <dbReference type="PROSITE" id="PS51332"/>
    </source>
</evidence>
<keyword evidence="2" id="KW-0846">Cobalamin</keyword>
<dbReference type="EMBL" id="JACRDE010000607">
    <property type="protein sequence ID" value="MBI5252440.1"/>
    <property type="molecule type" value="Genomic_DNA"/>
</dbReference>
<sequence>MIEVSGRGFGGKLFTKQGPLNLTSLNAHWHKGSRNRKGASVERKIRVLLGKVGLDSHDRGIKIVARFLRDAGMEVIYIGLRTTVKELVSAAVQEDVDVVGLSFLAGDHMILVPKVLTGLKAKGKNDVLVVVGGIIPKKHMPDLLALGVAKVFLPGTPPTEIIECIQAHV</sequence>
<proteinExistence type="predicted"/>
<evidence type="ECO:0000313" key="7">
    <source>
        <dbReference type="EMBL" id="MBI5252440.1"/>
    </source>
</evidence>
<organism evidence="7 8">
    <name type="scientific">Desulfomonile tiedjei</name>
    <dbReference type="NCBI Taxonomy" id="2358"/>
    <lineage>
        <taxon>Bacteria</taxon>
        <taxon>Pseudomonadati</taxon>
        <taxon>Thermodesulfobacteriota</taxon>
        <taxon>Desulfomonilia</taxon>
        <taxon>Desulfomonilales</taxon>
        <taxon>Desulfomonilaceae</taxon>
        <taxon>Desulfomonile</taxon>
    </lineage>
</organism>
<protein>
    <submittedName>
        <fullName evidence="7">Cobalamin B12-binding domain-containing protein</fullName>
    </submittedName>
</protein>
<dbReference type="NCBIfam" id="TIGR00640">
    <property type="entry name" value="acid_CoA_mut_C"/>
    <property type="match status" value="1"/>
</dbReference>
<evidence type="ECO:0000256" key="3">
    <source>
        <dbReference type="ARBA" id="ARBA00022723"/>
    </source>
</evidence>
<keyword evidence="4" id="KW-0413">Isomerase</keyword>
<feature type="domain" description="B12-binding" evidence="6">
    <location>
        <begin position="44"/>
        <end position="169"/>
    </location>
</feature>
<evidence type="ECO:0000256" key="2">
    <source>
        <dbReference type="ARBA" id="ARBA00022628"/>
    </source>
</evidence>
<dbReference type="Pfam" id="PF02310">
    <property type="entry name" value="B12-binding"/>
    <property type="match status" value="1"/>
</dbReference>
<dbReference type="PANTHER" id="PTHR48101">
    <property type="entry name" value="METHYLMALONYL-COA MUTASE, MITOCHONDRIAL-RELATED"/>
    <property type="match status" value="1"/>
</dbReference>
<comment type="caution">
    <text evidence="7">The sequence shown here is derived from an EMBL/GenBank/DDBJ whole genome shotgun (WGS) entry which is preliminary data.</text>
</comment>
<dbReference type="SUPFAM" id="SSF52242">
    <property type="entry name" value="Cobalamin (vitamin B12)-binding domain"/>
    <property type="match status" value="1"/>
</dbReference>
<dbReference type="InterPro" id="IPR036724">
    <property type="entry name" value="Cobalamin-bd_sf"/>
</dbReference>
<comment type="cofactor">
    <cofactor evidence="1">
        <name>adenosylcob(III)alamin</name>
        <dbReference type="ChEBI" id="CHEBI:18408"/>
    </cofactor>
</comment>
<evidence type="ECO:0000256" key="4">
    <source>
        <dbReference type="ARBA" id="ARBA00023235"/>
    </source>
</evidence>
<dbReference type="AlphaFoldDB" id="A0A9D6V5F2"/>
<dbReference type="GO" id="GO:0016853">
    <property type="term" value="F:isomerase activity"/>
    <property type="evidence" value="ECO:0007669"/>
    <property type="project" value="UniProtKB-KW"/>
</dbReference>
<evidence type="ECO:0000256" key="1">
    <source>
        <dbReference type="ARBA" id="ARBA00001922"/>
    </source>
</evidence>
<keyword evidence="5" id="KW-0170">Cobalt</keyword>
<dbReference type="GO" id="GO:0046872">
    <property type="term" value="F:metal ion binding"/>
    <property type="evidence" value="ECO:0007669"/>
    <property type="project" value="UniProtKB-KW"/>
</dbReference>
<dbReference type="PANTHER" id="PTHR48101:SF1">
    <property type="entry name" value="METHYLMALONYL-COA MUTASE, LARGE SUBUNIT"/>
    <property type="match status" value="1"/>
</dbReference>
<gene>
    <name evidence="7" type="ORF">HY912_23345</name>
</gene>
<dbReference type="InterPro" id="IPR006158">
    <property type="entry name" value="Cobalamin-bd"/>
</dbReference>
<keyword evidence="3" id="KW-0479">Metal-binding</keyword>
<dbReference type="CDD" id="cd02071">
    <property type="entry name" value="MM_CoA_mut_B12_BD"/>
    <property type="match status" value="1"/>
</dbReference>
<name>A0A9D6V5F2_9BACT</name>
<evidence type="ECO:0000313" key="8">
    <source>
        <dbReference type="Proteomes" id="UP000807825"/>
    </source>
</evidence>
<accession>A0A9D6V5F2</accession>
<dbReference type="GO" id="GO:0031419">
    <property type="term" value="F:cobalamin binding"/>
    <property type="evidence" value="ECO:0007669"/>
    <property type="project" value="UniProtKB-KW"/>
</dbReference>